<sequence>MSSLYCNCFYLNKLNFEENRMHINNSRNCSSNSFNSIINGRRDSDLEDSEDDSWAARLTSTSSGNHLLMNCATVNEDVMPKKGCYNRI</sequence>
<dbReference type="Proteomes" id="UP001056120">
    <property type="component" value="Linkage Group LG17"/>
</dbReference>
<reference evidence="2" key="1">
    <citation type="journal article" date="2022" name="Mol. Ecol. Resour.">
        <title>The genomes of chicory, endive, great burdock and yacon provide insights into Asteraceae palaeo-polyploidization history and plant inulin production.</title>
        <authorList>
            <person name="Fan W."/>
            <person name="Wang S."/>
            <person name="Wang H."/>
            <person name="Wang A."/>
            <person name="Jiang F."/>
            <person name="Liu H."/>
            <person name="Zhao H."/>
            <person name="Xu D."/>
            <person name="Zhang Y."/>
        </authorList>
    </citation>
    <scope>NUCLEOTIDE SEQUENCE [LARGE SCALE GENOMIC DNA]</scope>
    <source>
        <strain evidence="2">cv. Yunnan</strain>
    </source>
</reference>
<comment type="caution">
    <text evidence="1">The sequence shown here is derived from an EMBL/GenBank/DDBJ whole genome shotgun (WGS) entry which is preliminary data.</text>
</comment>
<gene>
    <name evidence="1" type="ORF">L1987_50660</name>
</gene>
<reference evidence="1 2" key="2">
    <citation type="journal article" date="2022" name="Mol. Ecol. Resour.">
        <title>The genomes of chicory, endive, great burdock and yacon provide insights into Asteraceae paleo-polyploidization history and plant inulin production.</title>
        <authorList>
            <person name="Fan W."/>
            <person name="Wang S."/>
            <person name="Wang H."/>
            <person name="Wang A."/>
            <person name="Jiang F."/>
            <person name="Liu H."/>
            <person name="Zhao H."/>
            <person name="Xu D."/>
            <person name="Zhang Y."/>
        </authorList>
    </citation>
    <scope>NUCLEOTIDE SEQUENCE [LARGE SCALE GENOMIC DNA]</scope>
    <source>
        <strain evidence="2">cv. Yunnan</strain>
        <tissue evidence="1">Leaves</tissue>
    </source>
</reference>
<accession>A0ACB9EN27</accession>
<evidence type="ECO:0000313" key="1">
    <source>
        <dbReference type="EMBL" id="KAI3760267.1"/>
    </source>
</evidence>
<evidence type="ECO:0000313" key="2">
    <source>
        <dbReference type="Proteomes" id="UP001056120"/>
    </source>
</evidence>
<organism evidence="1 2">
    <name type="scientific">Smallanthus sonchifolius</name>
    <dbReference type="NCBI Taxonomy" id="185202"/>
    <lineage>
        <taxon>Eukaryota</taxon>
        <taxon>Viridiplantae</taxon>
        <taxon>Streptophyta</taxon>
        <taxon>Embryophyta</taxon>
        <taxon>Tracheophyta</taxon>
        <taxon>Spermatophyta</taxon>
        <taxon>Magnoliopsida</taxon>
        <taxon>eudicotyledons</taxon>
        <taxon>Gunneridae</taxon>
        <taxon>Pentapetalae</taxon>
        <taxon>asterids</taxon>
        <taxon>campanulids</taxon>
        <taxon>Asterales</taxon>
        <taxon>Asteraceae</taxon>
        <taxon>Asteroideae</taxon>
        <taxon>Heliantheae alliance</taxon>
        <taxon>Millerieae</taxon>
        <taxon>Smallanthus</taxon>
    </lineage>
</organism>
<keyword evidence="2" id="KW-1185">Reference proteome</keyword>
<proteinExistence type="predicted"/>
<protein>
    <submittedName>
        <fullName evidence="1">Uncharacterized protein</fullName>
    </submittedName>
</protein>
<name>A0ACB9EN27_9ASTR</name>
<dbReference type="EMBL" id="CM042034">
    <property type="protein sequence ID" value="KAI3760267.1"/>
    <property type="molecule type" value="Genomic_DNA"/>
</dbReference>